<feature type="transmembrane region" description="Helical" evidence="1">
    <location>
        <begin position="6"/>
        <end position="29"/>
    </location>
</feature>
<keyword evidence="1" id="KW-0812">Transmembrane</keyword>
<evidence type="ECO:0000313" key="3">
    <source>
        <dbReference type="Proteomes" id="UP000230607"/>
    </source>
</evidence>
<proteinExistence type="predicted"/>
<dbReference type="RefSeq" id="WP_157926736.1">
    <property type="nucleotide sequence ID" value="NZ_LT841358.1"/>
</dbReference>
<gene>
    <name evidence="2" type="ORF">NCS_10435</name>
</gene>
<evidence type="ECO:0000313" key="2">
    <source>
        <dbReference type="EMBL" id="SMH70628.1"/>
    </source>
</evidence>
<sequence>MNEKLLAYGSIIAAIVIMSTIVFPFWNLIPSMVTEKARVVYLEGGGKCTVETSDGFDIRGIPCNNAKVGDNITATYDVKVKDREHKI</sequence>
<keyword evidence="1" id="KW-0472">Membrane</keyword>
<evidence type="ECO:0000256" key="1">
    <source>
        <dbReference type="SAM" id="Phobius"/>
    </source>
</evidence>
<dbReference type="OrthoDB" id="10397at2157"/>
<organism evidence="2 3">
    <name type="scientific">Candidatus Nitrosotalea okcheonensis</name>
    <dbReference type="NCBI Taxonomy" id="1903276"/>
    <lineage>
        <taxon>Archaea</taxon>
        <taxon>Nitrososphaerota</taxon>
        <taxon>Nitrososphaeria</taxon>
        <taxon>Nitrosotaleales</taxon>
        <taxon>Nitrosotaleaceae</taxon>
        <taxon>Nitrosotalea</taxon>
    </lineage>
</organism>
<name>A0A2H1FCY6_9ARCH</name>
<keyword evidence="1" id="KW-1133">Transmembrane helix</keyword>
<accession>A0A2H1FCY6</accession>
<dbReference type="Proteomes" id="UP000230607">
    <property type="component" value="Chromosome 1"/>
</dbReference>
<protein>
    <submittedName>
        <fullName evidence="2">Uncharacterized protein</fullName>
    </submittedName>
</protein>
<reference evidence="3" key="1">
    <citation type="submission" date="2017-03" db="EMBL/GenBank/DDBJ databases">
        <authorList>
            <person name="Herbold C."/>
        </authorList>
    </citation>
    <scope>NUCLEOTIDE SEQUENCE [LARGE SCALE GENOMIC DNA]</scope>
</reference>
<dbReference type="AlphaFoldDB" id="A0A2H1FCY6"/>
<dbReference type="EMBL" id="LT841358">
    <property type="protein sequence ID" value="SMH70628.1"/>
    <property type="molecule type" value="Genomic_DNA"/>
</dbReference>
<keyword evidence="3" id="KW-1185">Reference proteome</keyword>